<organism evidence="9 10">
    <name type="scientific">Stylonychia lemnae</name>
    <name type="common">Ciliate</name>
    <dbReference type="NCBI Taxonomy" id="5949"/>
    <lineage>
        <taxon>Eukaryota</taxon>
        <taxon>Sar</taxon>
        <taxon>Alveolata</taxon>
        <taxon>Ciliophora</taxon>
        <taxon>Intramacronucleata</taxon>
        <taxon>Spirotrichea</taxon>
        <taxon>Stichotrichia</taxon>
        <taxon>Sporadotrichida</taxon>
        <taxon>Oxytrichidae</taxon>
        <taxon>Stylonychinae</taxon>
        <taxon>Stylonychia</taxon>
    </lineage>
</organism>
<dbReference type="InterPro" id="IPR001164">
    <property type="entry name" value="ArfGAP_dom"/>
</dbReference>
<feature type="compositionally biased region" description="Acidic residues" evidence="7">
    <location>
        <begin position="500"/>
        <end position="511"/>
    </location>
</feature>
<feature type="coiled-coil region" evidence="6">
    <location>
        <begin position="1224"/>
        <end position="1398"/>
    </location>
</feature>
<keyword evidence="2" id="KW-0479">Metal-binding</keyword>
<dbReference type="PRINTS" id="PR00405">
    <property type="entry name" value="REVINTRACTNG"/>
</dbReference>
<feature type="region of interest" description="Disordered" evidence="7">
    <location>
        <begin position="481"/>
        <end position="511"/>
    </location>
</feature>
<dbReference type="SUPFAM" id="SSF57863">
    <property type="entry name" value="ArfGap/RecO-like zinc finger"/>
    <property type="match status" value="1"/>
</dbReference>
<feature type="coiled-coil region" evidence="6">
    <location>
        <begin position="804"/>
        <end position="901"/>
    </location>
</feature>
<evidence type="ECO:0000256" key="6">
    <source>
        <dbReference type="SAM" id="Coils"/>
    </source>
</evidence>
<feature type="region of interest" description="Disordered" evidence="7">
    <location>
        <begin position="268"/>
        <end position="315"/>
    </location>
</feature>
<protein>
    <submittedName>
        <fullName evidence="9">Arf1-directed gtpase-activating</fullName>
    </submittedName>
</protein>
<accession>A0A078B2K3</accession>
<dbReference type="GO" id="GO:0000139">
    <property type="term" value="C:Golgi membrane"/>
    <property type="evidence" value="ECO:0007669"/>
    <property type="project" value="GOC"/>
</dbReference>
<dbReference type="Pfam" id="PF01412">
    <property type="entry name" value="ArfGap"/>
    <property type="match status" value="1"/>
</dbReference>
<keyword evidence="1" id="KW-0343">GTPase activation</keyword>
<dbReference type="OrthoDB" id="309287at2759"/>
<dbReference type="Gene3D" id="1.10.220.150">
    <property type="entry name" value="Arf GTPase activating protein"/>
    <property type="match status" value="1"/>
</dbReference>
<proteinExistence type="predicted"/>
<evidence type="ECO:0000256" key="3">
    <source>
        <dbReference type="ARBA" id="ARBA00022771"/>
    </source>
</evidence>
<feature type="compositionally biased region" description="Basic and acidic residues" evidence="7">
    <location>
        <begin position="1050"/>
        <end position="1065"/>
    </location>
</feature>
<evidence type="ECO:0000256" key="5">
    <source>
        <dbReference type="PROSITE-ProRule" id="PRU00288"/>
    </source>
</evidence>
<name>A0A078B2K3_STYLE</name>
<feature type="region of interest" description="Disordered" evidence="7">
    <location>
        <begin position="1043"/>
        <end position="1118"/>
    </location>
</feature>
<dbReference type="OMA" id="INHEIFM"/>
<feature type="region of interest" description="Disordered" evidence="7">
    <location>
        <begin position="352"/>
        <end position="396"/>
    </location>
</feature>
<feature type="coiled-coil region" evidence="6">
    <location>
        <begin position="1160"/>
        <end position="1194"/>
    </location>
</feature>
<feature type="region of interest" description="Disordered" evidence="7">
    <location>
        <begin position="433"/>
        <end position="462"/>
    </location>
</feature>
<dbReference type="PANTHER" id="PTHR45686">
    <property type="entry name" value="ADP-RIBOSYLATION FACTOR GTPASE ACTIVATING PROTEIN 3, ISOFORM H-RELATED"/>
    <property type="match status" value="1"/>
</dbReference>
<evidence type="ECO:0000256" key="4">
    <source>
        <dbReference type="ARBA" id="ARBA00022833"/>
    </source>
</evidence>
<dbReference type="GO" id="GO:0005096">
    <property type="term" value="F:GTPase activator activity"/>
    <property type="evidence" value="ECO:0007669"/>
    <property type="project" value="UniProtKB-KW"/>
</dbReference>
<feature type="domain" description="Arf-GAP" evidence="8">
    <location>
        <begin position="8"/>
        <end position="123"/>
    </location>
</feature>
<dbReference type="InterPro" id="IPR038508">
    <property type="entry name" value="ArfGAP_dom_sf"/>
</dbReference>
<dbReference type="CDD" id="cd08830">
    <property type="entry name" value="ArfGap_ArfGap1"/>
    <property type="match status" value="1"/>
</dbReference>
<dbReference type="GO" id="GO:0008270">
    <property type="term" value="F:zinc ion binding"/>
    <property type="evidence" value="ECO:0007669"/>
    <property type="project" value="UniProtKB-KW"/>
</dbReference>
<feature type="region of interest" description="Disordered" evidence="7">
    <location>
        <begin position="571"/>
        <end position="601"/>
    </location>
</feature>
<evidence type="ECO:0000313" key="10">
    <source>
        <dbReference type="Proteomes" id="UP000039865"/>
    </source>
</evidence>
<feature type="compositionally biased region" description="Low complexity" evidence="7">
    <location>
        <begin position="1442"/>
        <end position="1457"/>
    </location>
</feature>
<evidence type="ECO:0000256" key="1">
    <source>
        <dbReference type="ARBA" id="ARBA00022468"/>
    </source>
</evidence>
<dbReference type="PANTHER" id="PTHR45686:SF4">
    <property type="entry name" value="ADP-RIBOSYLATION FACTOR GTPASE ACTIVATING PROTEIN 3, ISOFORM H"/>
    <property type="match status" value="1"/>
</dbReference>
<sequence>MSDNTIAELVFKQLQEVPENTRCFDCGSSHPSWTSISNGSFICLNCSGIHRSLSVTYSTVRSLNLDSWSEKQLKMMSCGGNKLLYEYFQGYDLNEESVQMRYRTKAAEFYRSRLRCLAEGVPFNDEKPGYDKGREVIIEQSRSAAEIMQNNPPFQNNNQQQEQQQSGWFSNPIMTSLWGYTAKALEKGQQAVTVVGSKVQEKLDGTGIAENVSSLKWLNKNNIEQKKEGNQRNQQKNFKEFEQEEDQKEEDDLELEINKKQKISSFKEQYKSKYSDSEDSDDSYFLKKQPSNTQKQSQKNLVQEETITLKTQESNLDEIQRLKNKYRFTSSDEDESEQEQVKELKQQIKFQEESKVKPNLSISRQSSQTLRQSEFKEDSKSSQSLEDEQFKRFQERERQLQIQQQQILQQQEQQNYQRQLMQQQQSDELDKFAEIKNRPSLISQKKSKRRNNNDSDDEDGSELDFYQLSDIDTSNLLQSTVKKQRQNEDLEKSRDYQDSQQDEQQFDDDIDDHPILKSSIAKVASLLDSQVLNYDRLLSDRSETSIQKQNGRIEQNLNEKHFSSNEITFNDLNSLSSSKNDQTYQNQQQRVPYHKDQQEQRDERLVIPRQNSSLKQQQPVYQSVIKEEDLEESSIMNESLNYSSQASNQNMGSSYLQSKLSNLRHQTFNYEEKNTNKNISMKENKENYRVNSLENKTIQNPRINAMIIRLLLEKKEQKKVQQGFNKWKELQIKGVYESKLKNAAMMVDKMSKFSRSFISLNSLSQIIQKNKQRVIAKSFIKWIKNTAPKQIAKQQDSSNDKEFIRQLQDQLNQKDQEIYKMEQMFKEYSNWKQKLEQIEQKMKQECDYWRSSCEKLQKENEKLQKEAIKITQNLMERTKDIESKQITIDSLQKKLKQAKSQAVPLDTVEEVVCQSCKNSLEESQIFTGRLSTNRGGVEHQYSQQDFAIINQLNEKLGELEKQVMIYRERVHYHESIEEELKKNIESQVDVVLKMEEERLLLLKENKEMKNKTQHLTFENDDYKAKINLFEKELEELQEQIREQQQLSEKMMQERESSQQKQSKLDESDESDSQSQYSKVINKENKTSNTSIIKKKPNALTNKSKVKKPTQLKFQSTNQSKIGENSAIFSSSLKQAIQQSENDTKSKYGAEPINKQLVTDNQLLTNELVMMGREISKLKAELRTTQETLKKSEKEKYDCRKNLEGKDTAVEKLRKERDELWAVVNTDKYKNLRNLEQDKEKIEKSKQDLENQIIQLKDQIQIQQDQLQKQEIRVQELDFTSTRLKEKDFQREKLLEALDEKTRKAEIELNQSKSCMSQLHEENEQLKQENMKLKKDVDWLANSAKNNKLQAERAINDLEAYTKILRGMEKKLAEVEIEKESKEADLRELRTRKMGITQQAQINQIPAQSFSMINQSLLSGQQINSNQWHNISQQQIPQPYMTQGQQQSLQMWQQQNQQPLPNVMPRNIPQPHQPPTRFQ</sequence>
<evidence type="ECO:0000259" key="8">
    <source>
        <dbReference type="PROSITE" id="PS50115"/>
    </source>
</evidence>
<keyword evidence="4" id="KW-0862">Zinc</keyword>
<dbReference type="Proteomes" id="UP000039865">
    <property type="component" value="Unassembled WGS sequence"/>
</dbReference>
<dbReference type="GO" id="GO:0048205">
    <property type="term" value="P:COPI coating of Golgi vesicle"/>
    <property type="evidence" value="ECO:0007669"/>
    <property type="project" value="TreeGrafter"/>
</dbReference>
<dbReference type="InParanoid" id="A0A078B2K3"/>
<feature type="compositionally biased region" description="Polar residues" evidence="7">
    <location>
        <begin position="360"/>
        <end position="372"/>
    </location>
</feature>
<keyword evidence="6" id="KW-0175">Coiled coil</keyword>
<feature type="compositionally biased region" description="Polar residues" evidence="7">
    <location>
        <begin position="289"/>
        <end position="314"/>
    </location>
</feature>
<reference evidence="9 10" key="1">
    <citation type="submission" date="2014-06" db="EMBL/GenBank/DDBJ databases">
        <authorList>
            <person name="Swart Estienne"/>
        </authorList>
    </citation>
    <scope>NUCLEOTIDE SEQUENCE [LARGE SCALE GENOMIC DNA]</scope>
    <source>
        <strain evidence="9 10">130c</strain>
    </source>
</reference>
<evidence type="ECO:0000256" key="2">
    <source>
        <dbReference type="ARBA" id="ARBA00022723"/>
    </source>
</evidence>
<dbReference type="EMBL" id="CCKQ01015620">
    <property type="protein sequence ID" value="CDW87452.1"/>
    <property type="molecule type" value="Genomic_DNA"/>
</dbReference>
<gene>
    <name evidence="9" type="primary">Contig12228.g13071</name>
    <name evidence="9" type="ORF">STYLEM_16556</name>
</gene>
<feature type="compositionally biased region" description="Basic and acidic residues" evidence="7">
    <location>
        <begin position="485"/>
        <end position="497"/>
    </location>
</feature>
<dbReference type="PROSITE" id="PS50115">
    <property type="entry name" value="ARFGAP"/>
    <property type="match status" value="1"/>
</dbReference>
<dbReference type="SMART" id="SM00105">
    <property type="entry name" value="ArfGap"/>
    <property type="match status" value="1"/>
</dbReference>
<keyword evidence="10" id="KW-1185">Reference proteome</keyword>
<dbReference type="InterPro" id="IPR037278">
    <property type="entry name" value="ARFGAP/RecO"/>
</dbReference>
<feature type="compositionally biased region" description="Low complexity" evidence="7">
    <location>
        <begin position="571"/>
        <end position="581"/>
    </location>
</feature>
<feature type="region of interest" description="Disordered" evidence="7">
    <location>
        <begin position="1437"/>
        <end position="1478"/>
    </location>
</feature>
<evidence type="ECO:0000313" key="9">
    <source>
        <dbReference type="EMBL" id="CDW87452.1"/>
    </source>
</evidence>
<keyword evidence="3 5" id="KW-0863">Zinc-finger</keyword>
<evidence type="ECO:0000256" key="7">
    <source>
        <dbReference type="SAM" id="MobiDB-lite"/>
    </source>
</evidence>